<dbReference type="GO" id="GO:0004325">
    <property type="term" value="F:ferrochelatase activity"/>
    <property type="evidence" value="ECO:0007669"/>
    <property type="project" value="InterPro"/>
</dbReference>
<dbReference type="STRING" id="6277.A0A498S9A4"/>
<dbReference type="GO" id="GO:0005524">
    <property type="term" value="F:ATP binding"/>
    <property type="evidence" value="ECO:0007669"/>
    <property type="project" value="InterPro"/>
</dbReference>
<accession>A0A498S9A4</accession>
<dbReference type="PROSITE" id="PS50011">
    <property type="entry name" value="PROTEIN_KINASE_DOM"/>
    <property type="match status" value="1"/>
</dbReference>
<dbReference type="AlphaFoldDB" id="A0A498S9A4"/>
<dbReference type="InterPro" id="IPR001015">
    <property type="entry name" value="Ferrochelatase"/>
</dbReference>
<evidence type="ECO:0000313" key="3">
    <source>
        <dbReference type="EMBL" id="VBB25247.1"/>
    </source>
</evidence>
<evidence type="ECO:0000256" key="1">
    <source>
        <dbReference type="SAM" id="MobiDB-lite"/>
    </source>
</evidence>
<dbReference type="Pfam" id="PF00069">
    <property type="entry name" value="Pkinase"/>
    <property type="match status" value="1"/>
</dbReference>
<dbReference type="InterPro" id="IPR000719">
    <property type="entry name" value="Prot_kinase_dom"/>
</dbReference>
<dbReference type="InterPro" id="IPR011009">
    <property type="entry name" value="Kinase-like_dom_sf"/>
</dbReference>
<dbReference type="PANTHER" id="PTHR13902">
    <property type="entry name" value="SERINE/THREONINE-PROTEIN KINASE WNK WITH NO LYSINE -RELATED"/>
    <property type="match status" value="1"/>
</dbReference>
<feature type="region of interest" description="Disordered" evidence="1">
    <location>
        <begin position="522"/>
        <end position="556"/>
    </location>
</feature>
<dbReference type="Proteomes" id="UP000276991">
    <property type="component" value="Unassembled WGS sequence"/>
</dbReference>
<reference evidence="3" key="1">
    <citation type="submission" date="2018-08" db="EMBL/GenBank/DDBJ databases">
        <authorList>
            <person name="Laetsch R D."/>
            <person name="Stevens L."/>
            <person name="Kumar S."/>
            <person name="Blaxter L. M."/>
        </authorList>
    </citation>
    <scope>NUCLEOTIDE SEQUENCE [LARGE SCALE GENOMIC DNA]</scope>
</reference>
<dbReference type="SUPFAM" id="SSF56112">
    <property type="entry name" value="Protein kinase-like (PK-like)"/>
    <property type="match status" value="1"/>
</dbReference>
<evidence type="ECO:0000313" key="4">
    <source>
        <dbReference type="Proteomes" id="UP000276991"/>
    </source>
</evidence>
<dbReference type="EMBL" id="UPTC01000004">
    <property type="protein sequence ID" value="VBB25247.1"/>
    <property type="molecule type" value="Genomic_DNA"/>
</dbReference>
<dbReference type="Gene3D" id="3.30.200.20">
    <property type="entry name" value="Phosphorylase Kinase, domain 1"/>
    <property type="match status" value="1"/>
</dbReference>
<dbReference type="SMART" id="SM00220">
    <property type="entry name" value="S_TKc"/>
    <property type="match status" value="1"/>
</dbReference>
<name>A0A498S9A4_ACAVI</name>
<organism evidence="3 4">
    <name type="scientific">Acanthocheilonema viteae</name>
    <name type="common">Filarial nematode worm</name>
    <name type="synonym">Dipetalonema viteae</name>
    <dbReference type="NCBI Taxonomy" id="6277"/>
    <lineage>
        <taxon>Eukaryota</taxon>
        <taxon>Metazoa</taxon>
        <taxon>Ecdysozoa</taxon>
        <taxon>Nematoda</taxon>
        <taxon>Chromadorea</taxon>
        <taxon>Rhabditida</taxon>
        <taxon>Spirurina</taxon>
        <taxon>Spiruromorpha</taxon>
        <taxon>Filarioidea</taxon>
        <taxon>Onchocercidae</taxon>
        <taxon>Acanthocheilonema</taxon>
    </lineage>
</organism>
<dbReference type="GO" id="GO:0004672">
    <property type="term" value="F:protein kinase activity"/>
    <property type="evidence" value="ECO:0007669"/>
    <property type="project" value="InterPro"/>
</dbReference>
<dbReference type="Gene3D" id="1.10.510.10">
    <property type="entry name" value="Transferase(Phosphotransferase) domain 1"/>
    <property type="match status" value="1"/>
</dbReference>
<dbReference type="GO" id="GO:0006783">
    <property type="term" value="P:heme biosynthetic process"/>
    <property type="evidence" value="ECO:0007669"/>
    <property type="project" value="InterPro"/>
</dbReference>
<dbReference type="OrthoDB" id="1323at2759"/>
<keyword evidence="4" id="KW-1185">Reference proteome</keyword>
<evidence type="ECO:0000259" key="2">
    <source>
        <dbReference type="PROSITE" id="PS50011"/>
    </source>
</evidence>
<dbReference type="Pfam" id="PF00762">
    <property type="entry name" value="Ferrochelatase"/>
    <property type="match status" value="1"/>
</dbReference>
<protein>
    <recommendedName>
        <fullName evidence="2">Protein kinase domain-containing protein</fullName>
    </recommendedName>
</protein>
<dbReference type="Gene3D" id="3.40.50.1400">
    <property type="match status" value="1"/>
</dbReference>
<dbReference type="FunFam" id="3.30.200.20:FF:000607">
    <property type="entry name" value="Nuclear receptor-binding protein 2a"/>
    <property type="match status" value="1"/>
</dbReference>
<dbReference type="InterPro" id="IPR050588">
    <property type="entry name" value="WNK_Ser-Thr_kinase"/>
</dbReference>
<sequence length="808" mass="91585">MTRWPLSRRLFPVHCIECVKANGSSSNVLRSVSVESISLKTVQETTKTAVLMLHHGQPRTPYYATKHLAKGAHYYYKLPLWLTSRLTRLYWPLAKKVNFCVDDYKYSENLTHLISTYSRILQEYLNELVPEHRSFYCTHAFLYDEPAIPKTISELIRQGMQRLILLPLYPHYSCFQTGTMLNIAVKALDEQTKPLSEDGIYLMDYRVRTMSHVSFRCSTIDRWSNHPVVVNRGYNSSGYIREIWATCYRLMEHLNEAVPWKLAWFSGWDQWPATTLESINLQLYFLRREKRHRTLVVPIASIMPSFESETLLPYILQNEGVDLLSPPGFSPVLAHGFAELIKNHLMGRRPSSQLSCRCKFCFSSRHPNKCICDALLCDDTDQHLNWLNAKSLHTANRRERLDGGRLIAASVACVCICVSVGGRVSIGVGGGVVWWQSRLSVCLWRLNRSRILLKPYDRHSLESCSAVSCTGSCIAALATALYCSAVAKRSREAKSEIKDLNICNCDDCLTTSIVSMNSATSTNVGSSAISHTTDTGTKKKGGSNSKDSDSEGEGAEERSSTLLIVVTLAKMMGKLLCNILEESPCKRWSKRREQVKQRNVPGIDYAYLAMDNETGNEVVWNEVLFSERKNFRSQEEHINAVFDKLTHLVHTNLVKFHKYWTDSKSDKPRIIFITEYMSSGSLARFLQRTRKSGAALNLKAWKKWTIQILSALNYLHSCDPAVVHANLTCNTMFIQHNGLIKIGCVAPTAIQHHVKTFQENIRNMHYIAPEYEHCNAVAPPADIYSFGICALEASLISNMSLSIGQCKF</sequence>
<feature type="domain" description="Protein kinase" evidence="2">
    <location>
        <begin position="592"/>
        <end position="808"/>
    </location>
</feature>
<gene>
    <name evidence="3" type="ORF">NAV_LOCUS77</name>
</gene>
<feature type="compositionally biased region" description="Polar residues" evidence="1">
    <location>
        <begin position="522"/>
        <end position="531"/>
    </location>
</feature>
<dbReference type="SUPFAM" id="SSF53800">
    <property type="entry name" value="Chelatase"/>
    <property type="match status" value="1"/>
</dbReference>
<proteinExistence type="predicted"/>